<dbReference type="Proteomes" id="UP001054902">
    <property type="component" value="Unassembled WGS sequence"/>
</dbReference>
<keyword evidence="2" id="KW-1185">Reference proteome</keyword>
<organism evidence="1 2">
    <name type="scientific">Chaetoceros tenuissimus</name>
    <dbReference type="NCBI Taxonomy" id="426638"/>
    <lineage>
        <taxon>Eukaryota</taxon>
        <taxon>Sar</taxon>
        <taxon>Stramenopiles</taxon>
        <taxon>Ochrophyta</taxon>
        <taxon>Bacillariophyta</taxon>
        <taxon>Coscinodiscophyceae</taxon>
        <taxon>Chaetocerotophycidae</taxon>
        <taxon>Chaetocerotales</taxon>
        <taxon>Chaetocerotaceae</taxon>
        <taxon>Chaetoceros</taxon>
    </lineage>
</organism>
<dbReference type="EMBL" id="BLLK01000039">
    <property type="protein sequence ID" value="GFH50406.1"/>
    <property type="molecule type" value="Genomic_DNA"/>
</dbReference>
<accession>A0AAD3CSI8</accession>
<evidence type="ECO:0000313" key="1">
    <source>
        <dbReference type="EMBL" id="GFH50406.1"/>
    </source>
</evidence>
<name>A0AAD3CSI8_9STRA</name>
<evidence type="ECO:0000313" key="2">
    <source>
        <dbReference type="Proteomes" id="UP001054902"/>
    </source>
</evidence>
<comment type="caution">
    <text evidence="1">The sequence shown here is derived from an EMBL/GenBank/DDBJ whole genome shotgun (WGS) entry which is preliminary data.</text>
</comment>
<sequence length="195" mass="22030">MDQAFDEEKLSLDDESTRNAKKALSVVLSSRFLEKSEQEKIINEVIPETGLQGCRFSRSNLRCRRHLGHKKPKSHSYKQNDILSFSTMRNIVGSLTNGKIKNLAGSDNVDVNMGHDNFLEMKEIVRELTCIGGLDLTQYNFEETIDTVQQFHKTKFVDHIHVESNHSCTCVACGFADEPDDIIPCPKSSSTLPRI</sequence>
<protein>
    <submittedName>
        <fullName evidence="1">Uncharacterized protein</fullName>
    </submittedName>
</protein>
<dbReference type="AlphaFoldDB" id="A0AAD3CSI8"/>
<proteinExistence type="predicted"/>
<reference evidence="1 2" key="1">
    <citation type="journal article" date="2021" name="Sci. Rep.">
        <title>The genome of the diatom Chaetoceros tenuissimus carries an ancient integrated fragment of an extant virus.</title>
        <authorList>
            <person name="Hongo Y."/>
            <person name="Kimura K."/>
            <person name="Takaki Y."/>
            <person name="Yoshida Y."/>
            <person name="Baba S."/>
            <person name="Kobayashi G."/>
            <person name="Nagasaki K."/>
            <person name="Hano T."/>
            <person name="Tomaru Y."/>
        </authorList>
    </citation>
    <scope>NUCLEOTIDE SEQUENCE [LARGE SCALE GENOMIC DNA]</scope>
    <source>
        <strain evidence="1 2">NIES-3715</strain>
    </source>
</reference>
<gene>
    <name evidence="1" type="ORF">CTEN210_06882</name>
</gene>